<dbReference type="PANTHER" id="PTHR43024">
    <property type="entry name" value="UDP-N-ACETYLMURAMOYL-TRIPEPTIDE--D-ALANYL-D-ALANINE LIGASE"/>
    <property type="match status" value="1"/>
</dbReference>
<dbReference type="AlphaFoldDB" id="A0A2M7XFG8"/>
<evidence type="ECO:0000256" key="3">
    <source>
        <dbReference type="ARBA" id="ARBA00022840"/>
    </source>
</evidence>
<evidence type="ECO:0000259" key="5">
    <source>
        <dbReference type="Pfam" id="PF08245"/>
    </source>
</evidence>
<gene>
    <name evidence="6" type="ORF">CO173_02460</name>
</gene>
<dbReference type="SUPFAM" id="SSF53244">
    <property type="entry name" value="MurD-like peptide ligases, peptide-binding domain"/>
    <property type="match status" value="1"/>
</dbReference>
<evidence type="ECO:0000313" key="7">
    <source>
        <dbReference type="Proteomes" id="UP000231263"/>
    </source>
</evidence>
<dbReference type="InterPro" id="IPR004101">
    <property type="entry name" value="Mur_ligase_C"/>
</dbReference>
<organism evidence="6 7">
    <name type="scientific">Candidatus Uhrbacteria bacterium CG_4_9_14_3_um_filter_41_35</name>
    <dbReference type="NCBI Taxonomy" id="1975034"/>
    <lineage>
        <taxon>Bacteria</taxon>
        <taxon>Candidatus Uhriibacteriota</taxon>
    </lineage>
</organism>
<protein>
    <recommendedName>
        <fullName evidence="8">UDP-N-acetylmuramoyl-tripeptide--D-alanyl-D-alanine ligase</fullName>
    </recommendedName>
</protein>
<evidence type="ECO:0000256" key="2">
    <source>
        <dbReference type="ARBA" id="ARBA00022741"/>
    </source>
</evidence>
<proteinExistence type="predicted"/>
<evidence type="ECO:0000256" key="1">
    <source>
        <dbReference type="ARBA" id="ARBA00022598"/>
    </source>
</evidence>
<dbReference type="Pfam" id="PF08245">
    <property type="entry name" value="Mur_ligase_M"/>
    <property type="match status" value="1"/>
</dbReference>
<keyword evidence="1" id="KW-0436">Ligase</keyword>
<name>A0A2M7XFG8_9BACT</name>
<dbReference type="InterPro" id="IPR036565">
    <property type="entry name" value="Mur-like_cat_sf"/>
</dbReference>
<dbReference type="InterPro" id="IPR013221">
    <property type="entry name" value="Mur_ligase_cen"/>
</dbReference>
<dbReference type="Gene3D" id="3.40.1190.10">
    <property type="entry name" value="Mur-like, catalytic domain"/>
    <property type="match status" value="1"/>
</dbReference>
<dbReference type="PANTHER" id="PTHR43024:SF1">
    <property type="entry name" value="UDP-N-ACETYLMURAMOYL-TRIPEPTIDE--D-ALANYL-D-ALANINE LIGASE"/>
    <property type="match status" value="1"/>
</dbReference>
<feature type="domain" description="Mur ligase central" evidence="5">
    <location>
        <begin position="27"/>
        <end position="206"/>
    </location>
</feature>
<evidence type="ECO:0000313" key="6">
    <source>
        <dbReference type="EMBL" id="PJA46608.1"/>
    </source>
</evidence>
<dbReference type="InterPro" id="IPR036615">
    <property type="entry name" value="Mur_ligase_C_dom_sf"/>
</dbReference>
<dbReference type="Proteomes" id="UP000231263">
    <property type="component" value="Unassembled WGS sequence"/>
</dbReference>
<keyword evidence="3" id="KW-0067">ATP-binding</keyword>
<accession>A0A2M7XFG8</accession>
<dbReference type="Gene3D" id="3.90.190.20">
    <property type="entry name" value="Mur ligase, C-terminal domain"/>
    <property type="match status" value="1"/>
</dbReference>
<keyword evidence="2" id="KW-0547">Nucleotide-binding</keyword>
<feature type="domain" description="Mur ligase C-terminal" evidence="4">
    <location>
        <begin position="269"/>
        <end position="397"/>
    </location>
</feature>
<dbReference type="SUPFAM" id="SSF53623">
    <property type="entry name" value="MurD-like peptide ligases, catalytic domain"/>
    <property type="match status" value="1"/>
</dbReference>
<evidence type="ECO:0008006" key="8">
    <source>
        <dbReference type="Google" id="ProtNLM"/>
    </source>
</evidence>
<evidence type="ECO:0000259" key="4">
    <source>
        <dbReference type="Pfam" id="PF02875"/>
    </source>
</evidence>
<sequence length="430" mass="46645">MKQFLIKKLQNRVRKLVNKHKPIIIAVTGSVGKTSTKEAIKVALEPYVNLRSTVKNYNNEIGVPLSILGENSPGKSIWGWLRLLNRARKVKRLPDVLLLEYGADHPGDIGKLCGIAKPSIAVVTGVSSVHAEYFTNIEEIAAEKASIVGFLASDNLAVLNVDDKRVSAMAQKTTASVLTYGVTASDYQLQDITISTREDESFEPGEVFAHTSAYIEHNGTVIAQLKLKNKLGYAPAMACAAAIAVADYLGIGVMNAVKELNKHYGAVPGRLNPIPGIKGSLIIDDSYNAAPTSMQNGLKILKMFRPGEEVDRRIAVLGAMAELGQYSDDEHRMIGLQVATSADIFVAVGEVMHSAVDSAKEAGMGAESIEWFGTSEEAGRYLDRIVQQGDIVFVKGSQSARMEKVVKDIMAEPLSAPEVLVRQEPKWLNE</sequence>
<dbReference type="GO" id="GO:0016881">
    <property type="term" value="F:acid-amino acid ligase activity"/>
    <property type="evidence" value="ECO:0007669"/>
    <property type="project" value="InterPro"/>
</dbReference>
<dbReference type="InterPro" id="IPR051046">
    <property type="entry name" value="MurCDEF_CellWall_CoF430Synth"/>
</dbReference>
<dbReference type="GO" id="GO:0005524">
    <property type="term" value="F:ATP binding"/>
    <property type="evidence" value="ECO:0007669"/>
    <property type="project" value="UniProtKB-KW"/>
</dbReference>
<dbReference type="Pfam" id="PF02875">
    <property type="entry name" value="Mur_ligase_C"/>
    <property type="match status" value="1"/>
</dbReference>
<comment type="caution">
    <text evidence="6">The sequence shown here is derived from an EMBL/GenBank/DDBJ whole genome shotgun (WGS) entry which is preliminary data.</text>
</comment>
<dbReference type="EMBL" id="PFWT01000009">
    <property type="protein sequence ID" value="PJA46608.1"/>
    <property type="molecule type" value="Genomic_DNA"/>
</dbReference>
<reference evidence="7" key="1">
    <citation type="submission" date="2017-09" db="EMBL/GenBank/DDBJ databases">
        <title>Depth-based differentiation of microbial function through sediment-hosted aquifers and enrichment of novel symbionts in the deep terrestrial subsurface.</title>
        <authorList>
            <person name="Probst A.J."/>
            <person name="Ladd B."/>
            <person name="Jarett J.K."/>
            <person name="Geller-Mcgrath D.E."/>
            <person name="Sieber C.M.K."/>
            <person name="Emerson J.B."/>
            <person name="Anantharaman K."/>
            <person name="Thomas B.C."/>
            <person name="Malmstrom R."/>
            <person name="Stieglmeier M."/>
            <person name="Klingl A."/>
            <person name="Woyke T."/>
            <person name="Ryan C.M."/>
            <person name="Banfield J.F."/>
        </authorList>
    </citation>
    <scope>NUCLEOTIDE SEQUENCE [LARGE SCALE GENOMIC DNA]</scope>
</reference>